<organism evidence="2">
    <name type="scientific">Papilio xuthus</name>
    <name type="common">Asian swallowtail butterfly</name>
    <dbReference type="NCBI Taxonomy" id="66420"/>
    <lineage>
        <taxon>Eukaryota</taxon>
        <taxon>Metazoa</taxon>
        <taxon>Ecdysozoa</taxon>
        <taxon>Arthropoda</taxon>
        <taxon>Hexapoda</taxon>
        <taxon>Insecta</taxon>
        <taxon>Pterygota</taxon>
        <taxon>Neoptera</taxon>
        <taxon>Endopterygota</taxon>
        <taxon>Lepidoptera</taxon>
        <taxon>Glossata</taxon>
        <taxon>Ditrysia</taxon>
        <taxon>Papilionoidea</taxon>
        <taxon>Papilionidae</taxon>
        <taxon>Papilioninae</taxon>
        <taxon>Papilio</taxon>
    </lineage>
</organism>
<dbReference type="GO" id="GO:0016020">
    <property type="term" value="C:membrane"/>
    <property type="evidence" value="ECO:0007669"/>
    <property type="project" value="TreeGrafter"/>
</dbReference>
<dbReference type="Pfam" id="PF14727">
    <property type="entry name" value="PHTB1_N"/>
    <property type="match status" value="1"/>
</dbReference>
<name>A0AAJ6ZYC2_PAPXU</name>
<dbReference type="InterPro" id="IPR026511">
    <property type="entry name" value="PTHB1"/>
</dbReference>
<dbReference type="GeneID" id="106128211"/>
<dbReference type="GO" id="GO:0034464">
    <property type="term" value="C:BBSome"/>
    <property type="evidence" value="ECO:0007669"/>
    <property type="project" value="InterPro"/>
</dbReference>
<sequence>MSLFKVKQWWSNATNTENKDEQTFSCMKIDKFISHNDSDCVLLGEGTLLKLFKPSLDQDGLLLETELSDIILQIETGKFIGMSGDREIIVLHPQSYVIYELHRKEGLTDAGEQNRVTAVIKHAFKRRAYNMTVGPFGSSKSRDLICVQSLDGTLSFFDQDTFLFMCIFNDILIPGPVAYVMTVDMFVICKSTWTLEIYSYQQLRESSELSLRQNKTNIPQWTYNAGEEISAVQVIRTSSNFSSIIALSERHLYCFQDNGLMKALIRFDYTPICFHSYLIGWYYEPGARLLIMVASDDSKLYVYEGTKLLWACDLMMKAVSLSRCFINSLPGGVVTLSLDGIISVNYLGTEPDLNPNVNIVNEIVSPVEVQRELDSVDEALKLIISDDKESVADVPYLEKTISIKMEIGPIENHYEYNILESDKNVQFMKCPLIITIICKEPKLIQNIQITYICSSPFVNSDNSKYIDDVDEE</sequence>
<dbReference type="SUPFAM" id="SSF50978">
    <property type="entry name" value="WD40 repeat-like"/>
    <property type="match status" value="1"/>
</dbReference>
<proteinExistence type="predicted"/>
<dbReference type="AlphaFoldDB" id="A0AAJ6ZYC2"/>
<feature type="domain" description="PTHB1 N-terminal" evidence="1">
    <location>
        <begin position="1"/>
        <end position="351"/>
    </location>
</feature>
<evidence type="ECO:0000259" key="1">
    <source>
        <dbReference type="Pfam" id="PF14727"/>
    </source>
</evidence>
<dbReference type="CTD" id="27241"/>
<dbReference type="KEGG" id="pxu:106128211"/>
<dbReference type="GO" id="GO:0060271">
    <property type="term" value="P:cilium assembly"/>
    <property type="evidence" value="ECO:0007669"/>
    <property type="project" value="TreeGrafter"/>
</dbReference>
<dbReference type="PANTHER" id="PTHR20991:SF0">
    <property type="entry name" value="PROTEIN PTHB1"/>
    <property type="match status" value="1"/>
</dbReference>
<dbReference type="Proteomes" id="UP000694872">
    <property type="component" value="Unplaced"/>
</dbReference>
<reference evidence="2" key="1">
    <citation type="submission" date="2025-08" db="UniProtKB">
        <authorList>
            <consortium name="RefSeq"/>
        </authorList>
    </citation>
    <scope>IDENTIFICATION</scope>
</reference>
<dbReference type="PANTHER" id="PTHR20991">
    <property type="entry name" value="PARATHYROID HORMONE-RESPONSIVE B1 GENE"/>
    <property type="match status" value="1"/>
</dbReference>
<evidence type="ECO:0000313" key="2">
    <source>
        <dbReference type="RefSeq" id="XP_013181956.1"/>
    </source>
</evidence>
<gene>
    <name evidence="2" type="primary">LOC106128211</name>
</gene>
<protein>
    <submittedName>
        <fullName evidence="2">Protein PTHB1</fullName>
    </submittedName>
</protein>
<dbReference type="RefSeq" id="XP_013181956.1">
    <property type="nucleotide sequence ID" value="XM_013326502.1"/>
</dbReference>
<dbReference type="InterPro" id="IPR036322">
    <property type="entry name" value="WD40_repeat_dom_sf"/>
</dbReference>
<dbReference type="InterPro" id="IPR028073">
    <property type="entry name" value="PHTB1_N_dom"/>
</dbReference>
<accession>A0AAJ6ZYC2</accession>